<feature type="compositionally biased region" description="Basic and acidic residues" evidence="1">
    <location>
        <begin position="450"/>
        <end position="460"/>
    </location>
</feature>
<feature type="compositionally biased region" description="Basic residues" evidence="1">
    <location>
        <begin position="438"/>
        <end position="449"/>
    </location>
</feature>
<evidence type="ECO:0000313" key="3">
    <source>
        <dbReference type="EMBL" id="TQR84565.1"/>
    </source>
</evidence>
<dbReference type="SMART" id="SM00507">
    <property type="entry name" value="HNHc"/>
    <property type="match status" value="1"/>
</dbReference>
<dbReference type="GO" id="GO:0004519">
    <property type="term" value="F:endonuclease activity"/>
    <property type="evidence" value="ECO:0007669"/>
    <property type="project" value="UniProtKB-KW"/>
</dbReference>
<keyword evidence="4" id="KW-1185">Reference proteome</keyword>
<reference evidence="3 4" key="1">
    <citation type="submission" date="2018-10" db="EMBL/GenBank/DDBJ databases">
        <title>Draft genome of Mycobacterium hodleri strain B.</title>
        <authorList>
            <person name="Amande T.J."/>
            <person name="Mcgenity T.J."/>
        </authorList>
    </citation>
    <scope>NUCLEOTIDE SEQUENCE [LARGE SCALE GENOMIC DNA]</scope>
    <source>
        <strain evidence="3 4">B</strain>
    </source>
</reference>
<keyword evidence="3" id="KW-0540">Nuclease</keyword>
<keyword evidence="3" id="KW-0378">Hydrolase</keyword>
<organism evidence="3 4">
    <name type="scientific">Mycolicibacterium hodleri</name>
    <dbReference type="NCBI Taxonomy" id="49897"/>
    <lineage>
        <taxon>Bacteria</taxon>
        <taxon>Bacillati</taxon>
        <taxon>Actinomycetota</taxon>
        <taxon>Actinomycetes</taxon>
        <taxon>Mycobacteriales</taxon>
        <taxon>Mycobacteriaceae</taxon>
        <taxon>Mycolicibacterium</taxon>
    </lineage>
</organism>
<gene>
    <name evidence="3" type="ORF">D8S82_21065</name>
</gene>
<dbReference type="CDD" id="cd00085">
    <property type="entry name" value="HNHc"/>
    <property type="match status" value="1"/>
</dbReference>
<proteinExistence type="predicted"/>
<dbReference type="Gene3D" id="1.10.30.50">
    <property type="match status" value="1"/>
</dbReference>
<keyword evidence="3" id="KW-0255">Endonuclease</keyword>
<dbReference type="AlphaFoldDB" id="A0A544VX57"/>
<dbReference type="Pfam" id="PF02720">
    <property type="entry name" value="DUF222"/>
    <property type="match status" value="1"/>
</dbReference>
<feature type="region of interest" description="Disordered" evidence="1">
    <location>
        <begin position="430"/>
        <end position="494"/>
    </location>
</feature>
<protein>
    <submittedName>
        <fullName evidence="3">HNH endonuclease</fullName>
    </submittedName>
</protein>
<comment type="caution">
    <text evidence="3">The sequence shown here is derived from an EMBL/GenBank/DDBJ whole genome shotgun (WGS) entry which is preliminary data.</text>
</comment>
<dbReference type="EMBL" id="VIFX01000029">
    <property type="protein sequence ID" value="TQR84565.1"/>
    <property type="molecule type" value="Genomic_DNA"/>
</dbReference>
<feature type="domain" description="HNH nuclease" evidence="2">
    <location>
        <begin position="322"/>
        <end position="374"/>
    </location>
</feature>
<evidence type="ECO:0000256" key="1">
    <source>
        <dbReference type="SAM" id="MobiDB-lite"/>
    </source>
</evidence>
<evidence type="ECO:0000259" key="2">
    <source>
        <dbReference type="SMART" id="SM00507"/>
    </source>
</evidence>
<accession>A0A544VX57</accession>
<dbReference type="Proteomes" id="UP000315759">
    <property type="component" value="Unassembled WGS sequence"/>
</dbReference>
<dbReference type="InterPro" id="IPR003615">
    <property type="entry name" value="HNH_nuc"/>
</dbReference>
<evidence type="ECO:0000313" key="4">
    <source>
        <dbReference type="Proteomes" id="UP000315759"/>
    </source>
</evidence>
<sequence length="494" mass="52850">MSDPPSTIEHMSEWSASAALLQRMCSAARAEACAAAERLVAIGELVSLRLAQDAGATELWVVDATDAVTLEVAAALGISRDLAASHVRYAHALRFCLPRLGRAFIAGDVDEAVFRACVFRTGLIVDDTTLAMVDAELAISAPRWGSCSRAQLAARIDRVIAKVDLDAVRRRRDRVAGRDVTVGDVDNGLTEIHAIVTAPDGHAFDERLTALANTVCEADGRTLAQRRSDAVGALAAGADRLGCRCGQARCPAAGDVASAVVIHVIADQATVDGTATTPGSIIGFEGLIPAEMITELAKAARLRPLVHPVDCRAEGGYVPSRALADFVRCRDLTCRFPGCAAPATRCDLDHTVPHGRGGPTQASNLKCLCRFHHLVKTFWGWSDEQLVDGTIIWTSPAGDRYVTHPGSAIVFPGLCAPTAPMVLDARNQVRDDSDRTAKMPRRRRTRAHQRAHDIAAERATNHRLRTTTPTPAVVSDGDLRYEDTFGSDPSPPPF</sequence>
<name>A0A544VX57_9MYCO</name>
<dbReference type="InterPro" id="IPR003870">
    <property type="entry name" value="DUF222"/>
</dbReference>